<evidence type="ECO:0000256" key="8">
    <source>
        <dbReference type="ARBA" id="ARBA00055433"/>
    </source>
</evidence>
<keyword evidence="7 9" id="KW-0503">Monooxygenase</keyword>
<dbReference type="PRINTS" id="PR00359">
    <property type="entry name" value="BP450"/>
</dbReference>
<dbReference type="InterPro" id="IPR017972">
    <property type="entry name" value="Cyt_P450_CS"/>
</dbReference>
<dbReference type="GO" id="GO:0004497">
    <property type="term" value="F:monooxygenase activity"/>
    <property type="evidence" value="ECO:0007669"/>
    <property type="project" value="UniProtKB-KW"/>
</dbReference>
<evidence type="ECO:0000313" key="11">
    <source>
        <dbReference type="Proteomes" id="UP000198727"/>
    </source>
</evidence>
<comment type="function">
    <text evidence="8">Involved in the coupling of aromatic side chains of the heptapeptide of vancomycin.</text>
</comment>
<dbReference type="GO" id="GO:0020037">
    <property type="term" value="F:heme binding"/>
    <property type="evidence" value="ECO:0007669"/>
    <property type="project" value="InterPro"/>
</dbReference>
<dbReference type="Proteomes" id="UP000198727">
    <property type="component" value="Unassembled WGS sequence"/>
</dbReference>
<dbReference type="AlphaFoldDB" id="A0A1I5P2I7"/>
<dbReference type="PROSITE" id="PS00086">
    <property type="entry name" value="CYTOCHROME_P450"/>
    <property type="match status" value="1"/>
</dbReference>
<evidence type="ECO:0000313" key="10">
    <source>
        <dbReference type="EMBL" id="SFP28242.1"/>
    </source>
</evidence>
<evidence type="ECO:0000256" key="9">
    <source>
        <dbReference type="RuleBase" id="RU000461"/>
    </source>
</evidence>
<accession>A0A1I5P2I7</accession>
<evidence type="ECO:0000256" key="6">
    <source>
        <dbReference type="ARBA" id="ARBA00023004"/>
    </source>
</evidence>
<dbReference type="GO" id="GO:0016705">
    <property type="term" value="F:oxidoreductase activity, acting on paired donors, with incorporation or reduction of molecular oxygen"/>
    <property type="evidence" value="ECO:0007669"/>
    <property type="project" value="InterPro"/>
</dbReference>
<proteinExistence type="inferred from homology"/>
<dbReference type="SUPFAM" id="SSF48264">
    <property type="entry name" value="Cytochrome P450"/>
    <property type="match status" value="1"/>
</dbReference>
<evidence type="ECO:0000256" key="3">
    <source>
        <dbReference type="ARBA" id="ARBA00022617"/>
    </source>
</evidence>
<dbReference type="STRING" id="587909.SAMN05421810_102123"/>
<evidence type="ECO:0000256" key="4">
    <source>
        <dbReference type="ARBA" id="ARBA00022723"/>
    </source>
</evidence>
<dbReference type="PRINTS" id="PR00385">
    <property type="entry name" value="P450"/>
</dbReference>
<evidence type="ECO:0000256" key="7">
    <source>
        <dbReference type="ARBA" id="ARBA00023033"/>
    </source>
</evidence>
<dbReference type="PANTHER" id="PTHR46696:SF1">
    <property type="entry name" value="CYTOCHROME P450 YJIB-RELATED"/>
    <property type="match status" value="1"/>
</dbReference>
<reference evidence="11" key="1">
    <citation type="submission" date="2016-10" db="EMBL/GenBank/DDBJ databases">
        <authorList>
            <person name="Varghese N."/>
            <person name="Submissions S."/>
        </authorList>
    </citation>
    <scope>NUCLEOTIDE SEQUENCE [LARGE SCALE GENOMIC DNA]</scope>
    <source>
        <strain evidence="11">CGMCC 4.5579</strain>
    </source>
</reference>
<dbReference type="RefSeq" id="WP_092528770.1">
    <property type="nucleotide sequence ID" value="NZ_FOWW01000002.1"/>
</dbReference>
<dbReference type="InterPro" id="IPR002397">
    <property type="entry name" value="Cyt_P450_B"/>
</dbReference>
<evidence type="ECO:0000256" key="5">
    <source>
        <dbReference type="ARBA" id="ARBA00023002"/>
    </source>
</evidence>
<keyword evidence="11" id="KW-1185">Reference proteome</keyword>
<keyword evidence="3 9" id="KW-0349">Heme</keyword>
<evidence type="ECO:0000256" key="1">
    <source>
        <dbReference type="ARBA" id="ARBA00004660"/>
    </source>
</evidence>
<evidence type="ECO:0000256" key="2">
    <source>
        <dbReference type="ARBA" id="ARBA00010617"/>
    </source>
</evidence>
<organism evidence="10 11">
    <name type="scientific">Amycolatopsis arida</name>
    <dbReference type="NCBI Taxonomy" id="587909"/>
    <lineage>
        <taxon>Bacteria</taxon>
        <taxon>Bacillati</taxon>
        <taxon>Actinomycetota</taxon>
        <taxon>Actinomycetes</taxon>
        <taxon>Pseudonocardiales</taxon>
        <taxon>Pseudonocardiaceae</taxon>
        <taxon>Amycolatopsis</taxon>
    </lineage>
</organism>
<sequence length="400" mass="44327">MTIDTDSPMRLPITRRSVLDPPPELAELRQRCPVAPLTYVDGHIGWLVTSYELARAVLQDNRFSSRPELRHSAVHLVLGDGQPPEEDVPGMFVGMDPPEHTRYRKLLTGELNVRRMRQLEPQIAETANMLVDQMRATGTEADLVPAFASPLPSLVICDLLGIPYAEWQTIRPVSERMLRTDSSAEEVKDCFAKIFEFLAEVVQRKKREPEDDLVSGLIALDELSDVEITAIAFQLFTAGHETTANMLALGTYTLLTHPDQLAALRADLDLTEGAVEELLRYLTVIQFGISRAALEDVELAGTTIRAGQTVTVSLPAANRDPARFTDPDVLDIRRPATGNVAFGFGVHQCVAQQLARAEMRIGFRTLFQRLPDLRLAVPAEEVPMRDGAIVYGVTALPVTW</sequence>
<keyword evidence="6 9" id="KW-0408">Iron</keyword>
<keyword evidence="5 9" id="KW-0560">Oxidoreductase</keyword>
<dbReference type="FunFam" id="1.10.630.10:FF:000018">
    <property type="entry name" value="Cytochrome P450 monooxygenase"/>
    <property type="match status" value="1"/>
</dbReference>
<dbReference type="InterPro" id="IPR036396">
    <property type="entry name" value="Cyt_P450_sf"/>
</dbReference>
<comment type="similarity">
    <text evidence="2 9">Belongs to the cytochrome P450 family.</text>
</comment>
<gene>
    <name evidence="10" type="ORF">SAMN05421810_102123</name>
</gene>
<protein>
    <submittedName>
        <fullName evidence="10">Cytochrome P450</fullName>
    </submittedName>
</protein>
<dbReference type="EMBL" id="FOWW01000002">
    <property type="protein sequence ID" value="SFP28242.1"/>
    <property type="molecule type" value="Genomic_DNA"/>
</dbReference>
<dbReference type="InterPro" id="IPR001128">
    <property type="entry name" value="Cyt_P450"/>
</dbReference>
<dbReference type="Pfam" id="PF00067">
    <property type="entry name" value="p450"/>
    <property type="match status" value="1"/>
</dbReference>
<comment type="pathway">
    <text evidence="1">Antibiotic biosynthesis; vancomycin biosynthesis.</text>
</comment>
<dbReference type="CDD" id="cd11030">
    <property type="entry name" value="CYP105-like"/>
    <property type="match status" value="1"/>
</dbReference>
<name>A0A1I5P2I7_9PSEU</name>
<keyword evidence="4 9" id="KW-0479">Metal-binding</keyword>
<dbReference type="Gene3D" id="1.10.630.10">
    <property type="entry name" value="Cytochrome P450"/>
    <property type="match status" value="1"/>
</dbReference>
<dbReference type="OrthoDB" id="3664945at2"/>
<dbReference type="GO" id="GO:0005506">
    <property type="term" value="F:iron ion binding"/>
    <property type="evidence" value="ECO:0007669"/>
    <property type="project" value="InterPro"/>
</dbReference>
<dbReference type="PANTHER" id="PTHR46696">
    <property type="entry name" value="P450, PUTATIVE (EUROFUNG)-RELATED"/>
    <property type="match status" value="1"/>
</dbReference>